<dbReference type="GO" id="GO:0005975">
    <property type="term" value="P:carbohydrate metabolic process"/>
    <property type="evidence" value="ECO:0007669"/>
    <property type="project" value="InterPro"/>
</dbReference>
<comment type="caution">
    <text evidence="1">The sequence shown here is derived from an EMBL/GenBank/DDBJ whole genome shotgun (WGS) entry which is preliminary data.</text>
</comment>
<keyword evidence="2" id="KW-1185">Reference proteome</keyword>
<dbReference type="STRING" id="33978.A6M13_13360"/>
<evidence type="ECO:0000313" key="1">
    <source>
        <dbReference type="EMBL" id="OCS85420.1"/>
    </source>
</evidence>
<gene>
    <name evidence="1" type="ORF">A6M13_13360</name>
</gene>
<dbReference type="InterPro" id="IPR012341">
    <property type="entry name" value="6hp_glycosidase-like_sf"/>
</dbReference>
<dbReference type="EMBL" id="MASJ01000014">
    <property type="protein sequence ID" value="OCS85420.1"/>
    <property type="molecule type" value="Genomic_DNA"/>
</dbReference>
<dbReference type="InterPro" id="IPR008928">
    <property type="entry name" value="6-hairpin_glycosidase_sf"/>
</dbReference>
<name>A0A1C0YE33_9BACL</name>
<reference evidence="1 2" key="1">
    <citation type="submission" date="2016-07" db="EMBL/GenBank/DDBJ databases">
        <title>Caryophanon tenue genome sequencing.</title>
        <authorList>
            <person name="Verma A."/>
            <person name="Pal Y."/>
            <person name="Krishnamurthi S."/>
        </authorList>
    </citation>
    <scope>NUCLEOTIDE SEQUENCE [LARGE SCALE GENOMIC DNA]</scope>
    <source>
        <strain evidence="1 2">DSM 14152</strain>
    </source>
</reference>
<evidence type="ECO:0000313" key="2">
    <source>
        <dbReference type="Proteomes" id="UP000093199"/>
    </source>
</evidence>
<protein>
    <submittedName>
        <fullName evidence="1">Uncharacterized protein</fullName>
    </submittedName>
</protein>
<sequence length="258" mass="30423">MPAQTITEAFIATHLVKNNGLIRSNMTTRQQEYLSESIGLWMYYLQQVNNEQVFRQQFDVFQRYFYTSHQVIPWIIEVENVSTVNALIDDFRIMMALHHADQKFGDANYEHTATAIGKTIVQRQLINGVFVDFYDENSAYANDSVTLSYMMPEAFQYLRSVGILASEYYEKNRRILVDAPSHEMYFFPKSYYIPSHTYQFEEEVNMIDQYYVGFYRAQWHGDVSQLVDFTKRQLAEHGRIFGRYDAREGQPTVAYGMR</sequence>
<dbReference type="Gene3D" id="1.50.10.10">
    <property type="match status" value="1"/>
</dbReference>
<dbReference type="SUPFAM" id="SSF48208">
    <property type="entry name" value="Six-hairpin glycosidases"/>
    <property type="match status" value="1"/>
</dbReference>
<proteinExistence type="predicted"/>
<dbReference type="Proteomes" id="UP000093199">
    <property type="component" value="Unassembled WGS sequence"/>
</dbReference>
<accession>A0A1C0YE33</accession>
<organism evidence="1 2">
    <name type="scientific">Caryophanon tenue</name>
    <dbReference type="NCBI Taxonomy" id="33978"/>
    <lineage>
        <taxon>Bacteria</taxon>
        <taxon>Bacillati</taxon>
        <taxon>Bacillota</taxon>
        <taxon>Bacilli</taxon>
        <taxon>Bacillales</taxon>
        <taxon>Caryophanaceae</taxon>
        <taxon>Caryophanon</taxon>
    </lineage>
</organism>
<dbReference type="AlphaFoldDB" id="A0A1C0YE33"/>